<protein>
    <submittedName>
        <fullName evidence="1">Uncharacterized protein</fullName>
    </submittedName>
</protein>
<proteinExistence type="predicted"/>
<sequence length="216" mass="23532">MLDYIVKSIVRSVMRTTKNKEIEINGKLASIDVKMESIEQQLMNSIVGLTENVNAKLDAVQQSLAQQLIEINLLKQELDTLKNPPPIANSSYLATILFPNPLCDSKGVPLRGTAGECTFDFTVGCISDNDLTIMNFSPEMSSATPPNCINLEVIGAGVMSVMLKQTITVNGVTTTDHSCMCTLTVHPECSEYVVNDIKCCDISTLKAYATAMTVFK</sequence>
<name>A0A6J5L6U8_9CAUD</name>
<gene>
    <name evidence="1" type="ORF">UFOVP116_132</name>
</gene>
<evidence type="ECO:0000313" key="1">
    <source>
        <dbReference type="EMBL" id="CAB4129825.1"/>
    </source>
</evidence>
<reference evidence="1" key="1">
    <citation type="submission" date="2020-04" db="EMBL/GenBank/DDBJ databases">
        <authorList>
            <person name="Chiriac C."/>
            <person name="Salcher M."/>
            <person name="Ghai R."/>
            <person name="Kavagutti S V."/>
        </authorList>
    </citation>
    <scope>NUCLEOTIDE SEQUENCE</scope>
</reference>
<accession>A0A6J5L6U8</accession>
<organism evidence="1">
    <name type="scientific">uncultured Caudovirales phage</name>
    <dbReference type="NCBI Taxonomy" id="2100421"/>
    <lineage>
        <taxon>Viruses</taxon>
        <taxon>Duplodnaviria</taxon>
        <taxon>Heunggongvirae</taxon>
        <taxon>Uroviricota</taxon>
        <taxon>Caudoviricetes</taxon>
        <taxon>Peduoviridae</taxon>
        <taxon>Maltschvirus</taxon>
        <taxon>Maltschvirus maltsch</taxon>
    </lineage>
</organism>
<dbReference type="EMBL" id="LR796237">
    <property type="protein sequence ID" value="CAB4129825.1"/>
    <property type="molecule type" value="Genomic_DNA"/>
</dbReference>